<dbReference type="GO" id="GO:0006048">
    <property type="term" value="P:UDP-N-acetylglucosamine biosynthetic process"/>
    <property type="evidence" value="ECO:0007669"/>
    <property type="project" value="TreeGrafter"/>
</dbReference>
<keyword evidence="5" id="KW-0548">Nucleotidyltransferase</keyword>
<proteinExistence type="inferred from homology"/>
<dbReference type="InterPro" id="IPR029044">
    <property type="entry name" value="Nucleotide-diphossugar_trans"/>
</dbReference>
<dbReference type="PANTHER" id="PTHR11952">
    <property type="entry name" value="UDP- GLUCOSE PYROPHOSPHORYLASE"/>
    <property type="match status" value="1"/>
</dbReference>
<evidence type="ECO:0000256" key="3">
    <source>
        <dbReference type="ARBA" id="ARBA00012457"/>
    </source>
</evidence>
<dbReference type="InterPro" id="IPR002618">
    <property type="entry name" value="UDPGP_fam"/>
</dbReference>
<sequence>MTSDATNAVTYDFFVANGFFGLAESQVILFEQDMLPCMSLEGNLLLSAPGELAKAPNGNGGVYVSLQRLGILERLKAQGVTSIFQFGVDNLLCHVADPLFVGFCHERDADCGVKTVGKRDPHEKVGVLALTNGNASVVEYSEISKEMAEARDSEGRIVYGASHICVNWFSMAFLERFCGTMLDHLPLHVAKKKIPTCTPEGGAYTPDAPNGVKLELFIFDSFPLADKVVALQVPREEEFAPVKNAAGAPSDSPDTARRLVSNLCRARITAAGATVLDTYASDGILEISPLVSYGGEGLERFRGRELQLPLEITPDTP</sequence>
<comment type="pathway">
    <text evidence="1">Nucleotide-sugar biosynthesis; UDP-N-acetyl-alpha-D-glucosamine biosynthesis; UDP-N-acetyl-alpha-D-glucosamine from N-acetyl-alpha-D-glucosamine 1-phosphate: step 1/1.</text>
</comment>
<dbReference type="Gene3D" id="3.90.550.10">
    <property type="entry name" value="Spore Coat Polysaccharide Biosynthesis Protein SpsA, Chain A"/>
    <property type="match status" value="1"/>
</dbReference>
<comment type="similarity">
    <text evidence="2">Belongs to the UDPGP type 1 family.</text>
</comment>
<evidence type="ECO:0000256" key="4">
    <source>
        <dbReference type="ARBA" id="ARBA00022679"/>
    </source>
</evidence>
<evidence type="ECO:0000313" key="7">
    <source>
        <dbReference type="EMBL" id="CAD8605659.1"/>
    </source>
</evidence>
<reference evidence="7" key="1">
    <citation type="submission" date="2021-01" db="EMBL/GenBank/DDBJ databases">
        <authorList>
            <person name="Corre E."/>
            <person name="Pelletier E."/>
            <person name="Niang G."/>
            <person name="Scheremetjew M."/>
            <person name="Finn R."/>
            <person name="Kale V."/>
            <person name="Holt S."/>
            <person name="Cochrane G."/>
            <person name="Meng A."/>
            <person name="Brown T."/>
            <person name="Cohen L."/>
        </authorList>
    </citation>
    <scope>NUCLEOTIDE SEQUENCE</scope>
    <source>
        <strain evidence="7">PLY182g</strain>
    </source>
</reference>
<dbReference type="EC" id="2.7.7.23" evidence="3"/>
<name>A0A7S0Q1I9_9EUKA</name>
<dbReference type="InterPro" id="IPR039741">
    <property type="entry name" value="UDP-sugar_pyrophosphorylase"/>
</dbReference>
<dbReference type="SUPFAM" id="SSF53448">
    <property type="entry name" value="Nucleotide-diphospho-sugar transferases"/>
    <property type="match status" value="1"/>
</dbReference>
<dbReference type="Pfam" id="PF01704">
    <property type="entry name" value="UDPGP"/>
    <property type="match status" value="1"/>
</dbReference>
<evidence type="ECO:0000256" key="5">
    <source>
        <dbReference type="ARBA" id="ARBA00022695"/>
    </source>
</evidence>
<dbReference type="GO" id="GO:0003977">
    <property type="term" value="F:UDP-N-acetylglucosamine diphosphorylase activity"/>
    <property type="evidence" value="ECO:0007669"/>
    <property type="project" value="UniProtKB-EC"/>
</dbReference>
<dbReference type="PANTHER" id="PTHR11952:SF2">
    <property type="entry name" value="LD24639P"/>
    <property type="match status" value="1"/>
</dbReference>
<gene>
    <name evidence="7" type="ORF">CPEL01642_LOCUS8994</name>
</gene>
<dbReference type="AlphaFoldDB" id="A0A7S0Q1I9"/>
<comment type="catalytic activity">
    <reaction evidence="6">
        <text>N-acetyl-alpha-D-glucosamine 1-phosphate + UTP + H(+) = UDP-N-acetyl-alpha-D-glucosamine + diphosphate</text>
        <dbReference type="Rhea" id="RHEA:13509"/>
        <dbReference type="ChEBI" id="CHEBI:15378"/>
        <dbReference type="ChEBI" id="CHEBI:33019"/>
        <dbReference type="ChEBI" id="CHEBI:46398"/>
        <dbReference type="ChEBI" id="CHEBI:57705"/>
        <dbReference type="ChEBI" id="CHEBI:57776"/>
        <dbReference type="EC" id="2.7.7.23"/>
    </reaction>
</comment>
<evidence type="ECO:0000256" key="2">
    <source>
        <dbReference type="ARBA" id="ARBA00010401"/>
    </source>
</evidence>
<organism evidence="7">
    <name type="scientific">Coccolithus braarudii</name>
    <dbReference type="NCBI Taxonomy" id="221442"/>
    <lineage>
        <taxon>Eukaryota</taxon>
        <taxon>Haptista</taxon>
        <taxon>Haptophyta</taxon>
        <taxon>Prymnesiophyceae</taxon>
        <taxon>Coccolithales</taxon>
        <taxon>Coccolithaceae</taxon>
        <taxon>Coccolithus</taxon>
    </lineage>
</organism>
<dbReference type="EMBL" id="HBEY01018652">
    <property type="protein sequence ID" value="CAD8605659.1"/>
    <property type="molecule type" value="Transcribed_RNA"/>
</dbReference>
<accession>A0A7S0Q1I9</accession>
<evidence type="ECO:0000256" key="1">
    <source>
        <dbReference type="ARBA" id="ARBA00005208"/>
    </source>
</evidence>
<keyword evidence="4" id="KW-0808">Transferase</keyword>
<evidence type="ECO:0000256" key="6">
    <source>
        <dbReference type="ARBA" id="ARBA00048493"/>
    </source>
</evidence>
<protein>
    <recommendedName>
        <fullName evidence="3">UDP-N-acetylglucosamine diphosphorylase</fullName>
        <ecNumber evidence="3">2.7.7.23</ecNumber>
    </recommendedName>
</protein>